<comment type="catalytic activity">
    <reaction evidence="5">
        <text>6-hydroxymethyl-7,8-dihydropterin + ATP = (7,8-dihydropterin-6-yl)methyl diphosphate + AMP + H(+)</text>
        <dbReference type="Rhea" id="RHEA:11412"/>
        <dbReference type="ChEBI" id="CHEBI:15378"/>
        <dbReference type="ChEBI" id="CHEBI:30616"/>
        <dbReference type="ChEBI" id="CHEBI:44841"/>
        <dbReference type="ChEBI" id="CHEBI:72950"/>
        <dbReference type="ChEBI" id="CHEBI:456215"/>
        <dbReference type="EC" id="2.7.6.3"/>
    </reaction>
</comment>
<dbReference type="InterPro" id="IPR027510">
    <property type="entry name" value="HMPDK_MptE"/>
</dbReference>
<dbReference type="GO" id="GO:0004788">
    <property type="term" value="F:thiamine diphosphokinase activity"/>
    <property type="evidence" value="ECO:0007669"/>
    <property type="project" value="InterPro"/>
</dbReference>
<dbReference type="GO" id="GO:0005524">
    <property type="term" value="F:ATP binding"/>
    <property type="evidence" value="ECO:0007669"/>
    <property type="project" value="UniProtKB-UniRule"/>
</dbReference>
<evidence type="ECO:0000313" key="7">
    <source>
        <dbReference type="EMBL" id="BFH73607.1"/>
    </source>
</evidence>
<proteinExistence type="inferred from homology"/>
<dbReference type="PANTHER" id="PTHR39648:SF1">
    <property type="entry name" value="6-HYDROXYMETHYL-7,8-DIHYDROPTERIN PYROPHOSPHOKINASE"/>
    <property type="match status" value="1"/>
</dbReference>
<dbReference type="GeneID" id="92354509"/>
<dbReference type="EMBL" id="AP031322">
    <property type="protein sequence ID" value="BFH73607.1"/>
    <property type="molecule type" value="Genomic_DNA"/>
</dbReference>
<name>A0AAT9GRS4_9CREN</name>
<evidence type="ECO:0000256" key="1">
    <source>
        <dbReference type="ARBA" id="ARBA00022679"/>
    </source>
</evidence>
<dbReference type="Gene3D" id="3.40.50.10240">
    <property type="entry name" value="Thiamin pyrophosphokinase, catalytic domain"/>
    <property type="match status" value="1"/>
</dbReference>
<evidence type="ECO:0000256" key="5">
    <source>
        <dbReference type="HAMAP-Rule" id="MF_02131"/>
    </source>
</evidence>
<dbReference type="AlphaFoldDB" id="A0AAT9GRS4"/>
<dbReference type="PANTHER" id="PTHR39648">
    <property type="entry name" value="6-HYDROXYMETHYL-7,8-DIHYDROPTERIN PYROPHOSPHOKINASE"/>
    <property type="match status" value="1"/>
</dbReference>
<dbReference type="GO" id="GO:0016301">
    <property type="term" value="F:kinase activity"/>
    <property type="evidence" value="ECO:0007669"/>
    <property type="project" value="UniProtKB-KW"/>
</dbReference>
<dbReference type="RefSeq" id="WP_369609188.1">
    <property type="nucleotide sequence ID" value="NZ_AP031322.1"/>
</dbReference>
<dbReference type="SUPFAM" id="SSF63999">
    <property type="entry name" value="Thiamin pyrophosphokinase, catalytic domain"/>
    <property type="match status" value="1"/>
</dbReference>
<sequence length="181" mass="20358">MKLKDDLVEELNIIRNKKVAIIGAGPNIEEINELNEDIIISADGATNYLFEKGISPDIVITDLDGINVYPRDSIYVVHAHGNNIDKLYKINYMSKVIGSVQVYPFGKLHLFGGFTDGDRAVIIALLFDAKEIHLYGMDFTSGIVGRYSKPYYKQNLPASWIKKNKLKIAKQIIEQVLSKDL</sequence>
<keyword evidence="3 5" id="KW-0418">Kinase</keyword>
<dbReference type="EC" id="2.7.6.3" evidence="5"/>
<evidence type="ECO:0000256" key="2">
    <source>
        <dbReference type="ARBA" id="ARBA00022741"/>
    </source>
</evidence>
<gene>
    <name evidence="5" type="primary">mptE</name>
    <name evidence="7" type="ORF">SJAV_15510</name>
</gene>
<dbReference type="InterPro" id="IPR036759">
    <property type="entry name" value="TPK_catalytic_sf"/>
</dbReference>
<feature type="domain" description="6-hydroxymethylpterin diphosphokinase MptE-like" evidence="6">
    <location>
        <begin position="12"/>
        <end position="140"/>
    </location>
</feature>
<evidence type="ECO:0000256" key="3">
    <source>
        <dbReference type="ARBA" id="ARBA00022777"/>
    </source>
</evidence>
<accession>A0AAT9GRS4</accession>
<keyword evidence="4 5" id="KW-0067">ATP-binding</keyword>
<organism evidence="7">
    <name type="scientific">Sulfurisphaera javensis</name>
    <dbReference type="NCBI Taxonomy" id="2049879"/>
    <lineage>
        <taxon>Archaea</taxon>
        <taxon>Thermoproteota</taxon>
        <taxon>Thermoprotei</taxon>
        <taxon>Sulfolobales</taxon>
        <taxon>Sulfolobaceae</taxon>
        <taxon>Sulfurisphaera</taxon>
    </lineage>
</organism>
<keyword evidence="1 5" id="KW-0808">Transferase</keyword>
<comment type="function">
    <text evidence="5">Catalyzes the transfer of diphosphate from ATP to 6-hydroxymethyl-7,8-dihydropterin (6-HMD), leading to 6-hydroxymethyl-7,8-dihydropterin diphosphate (6-HMDP).</text>
</comment>
<dbReference type="InterPro" id="IPR002826">
    <property type="entry name" value="MptE-like"/>
</dbReference>
<evidence type="ECO:0000259" key="6">
    <source>
        <dbReference type="Pfam" id="PF01973"/>
    </source>
</evidence>
<dbReference type="GO" id="GO:0000287">
    <property type="term" value="F:magnesium ion binding"/>
    <property type="evidence" value="ECO:0007669"/>
    <property type="project" value="UniProtKB-UniRule"/>
</dbReference>
<reference evidence="7" key="1">
    <citation type="submission" date="2024-03" db="EMBL/GenBank/DDBJ databases">
        <title>Complete genome sequence of Sulfurisphaera javensis strain KD-1.</title>
        <authorList>
            <person name="Sakai H."/>
            <person name="Nur N."/>
            <person name="Suwanto A."/>
            <person name="Kurosawa N."/>
        </authorList>
    </citation>
    <scope>NUCLEOTIDE SEQUENCE</scope>
    <source>
        <strain evidence="7">KD-1</strain>
    </source>
</reference>
<comment type="similarity">
    <text evidence="5">Belongs to the archaeal 6-HMPDK family.</text>
</comment>
<dbReference type="KEGG" id="sjv:SJAV_15510"/>
<keyword evidence="2 5" id="KW-0547">Nucleotide-binding</keyword>
<dbReference type="GO" id="GO:0009229">
    <property type="term" value="P:thiamine diphosphate biosynthetic process"/>
    <property type="evidence" value="ECO:0007669"/>
    <property type="project" value="InterPro"/>
</dbReference>
<evidence type="ECO:0000256" key="4">
    <source>
        <dbReference type="ARBA" id="ARBA00022840"/>
    </source>
</evidence>
<protein>
    <recommendedName>
        <fullName evidence="5">6-hydroxymethyl-7,8-dihydropterin pyrophosphokinase</fullName>
        <shortName evidence="5">HPPK</shortName>
        <ecNumber evidence="5">2.7.6.3</ecNumber>
    </recommendedName>
    <alternativeName>
        <fullName evidence="5">2-amino-4-hydroxy-6-hydroxymethyldihydropteridine pyrophosphokinase</fullName>
    </alternativeName>
    <alternativeName>
        <fullName evidence="5">6-hydroxymethyl-7,8-dihydropterin diphosphokinase</fullName>
        <shortName evidence="5">6-HMPDK</shortName>
    </alternativeName>
    <alternativeName>
        <fullName evidence="5">7,8-dihydro-6-hydroxymethylpterin diphosphokinase</fullName>
    </alternativeName>
    <alternativeName>
        <fullName evidence="5">7,8-dihydro-6-hydroxymethylpterin pyrophosphokinase</fullName>
        <shortName evidence="5">PPPK</shortName>
    </alternativeName>
</protein>
<dbReference type="HAMAP" id="MF_02131">
    <property type="entry name" value="HMPDK_arch"/>
    <property type="match status" value="1"/>
</dbReference>
<comment type="cofactor">
    <cofactor evidence="5">
        <name>Mg(2+)</name>
        <dbReference type="ChEBI" id="CHEBI:18420"/>
    </cofactor>
</comment>
<dbReference type="Pfam" id="PF01973">
    <property type="entry name" value="MptE-like"/>
    <property type="match status" value="1"/>
</dbReference>
<dbReference type="GO" id="GO:0003848">
    <property type="term" value="F:2-amino-4-hydroxy-6-hydroxymethyldihydropteridine diphosphokinase activity"/>
    <property type="evidence" value="ECO:0007669"/>
    <property type="project" value="UniProtKB-UniRule"/>
</dbReference>
<keyword evidence="5" id="KW-0460">Magnesium</keyword>